<proteinExistence type="predicted"/>
<evidence type="ECO:0000313" key="2">
    <source>
        <dbReference type="EMBL" id="MBD2848329.1"/>
    </source>
</evidence>
<feature type="domain" description="Methyltransferase small" evidence="1">
    <location>
        <begin position="37"/>
        <end position="129"/>
    </location>
</feature>
<dbReference type="GO" id="GO:0032259">
    <property type="term" value="P:methylation"/>
    <property type="evidence" value="ECO:0007669"/>
    <property type="project" value="InterPro"/>
</dbReference>
<dbReference type="EMBL" id="JACXIZ010000061">
    <property type="protein sequence ID" value="MBD2848329.1"/>
    <property type="molecule type" value="Genomic_DNA"/>
</dbReference>
<dbReference type="InterPro" id="IPR050210">
    <property type="entry name" value="tRNA_Adenine-N(6)_MTase"/>
</dbReference>
<evidence type="ECO:0000313" key="3">
    <source>
        <dbReference type="Proteomes" id="UP000621560"/>
    </source>
</evidence>
<dbReference type="RefSeq" id="WP_190921426.1">
    <property type="nucleotide sequence ID" value="NZ_JACXIZ010000061.1"/>
</dbReference>
<dbReference type="GO" id="GO:0008170">
    <property type="term" value="F:N-methyltransferase activity"/>
    <property type="evidence" value="ECO:0007669"/>
    <property type="project" value="UniProtKB-ARBA"/>
</dbReference>
<dbReference type="CDD" id="cd02440">
    <property type="entry name" value="AdoMet_MTases"/>
    <property type="match status" value="1"/>
</dbReference>
<dbReference type="GO" id="GO:0003676">
    <property type="term" value="F:nucleic acid binding"/>
    <property type="evidence" value="ECO:0007669"/>
    <property type="project" value="InterPro"/>
</dbReference>
<dbReference type="InterPro" id="IPR029063">
    <property type="entry name" value="SAM-dependent_MTases_sf"/>
</dbReference>
<protein>
    <submittedName>
        <fullName evidence="2">tRNA1(Val) (Adenine(37)-N6)-methyltransferase</fullName>
    </submittedName>
</protein>
<dbReference type="PROSITE" id="PS00092">
    <property type="entry name" value="N6_MTASE"/>
    <property type="match status" value="1"/>
</dbReference>
<comment type="caution">
    <text evidence="2">The sequence shown here is derived from an EMBL/GenBank/DDBJ whole genome shotgun (WGS) entry which is preliminary data.</text>
</comment>
<dbReference type="Pfam" id="PF05175">
    <property type="entry name" value="MTS"/>
    <property type="match status" value="1"/>
</dbReference>
<dbReference type="InterPro" id="IPR002052">
    <property type="entry name" value="DNA_methylase_N6_adenine_CS"/>
</dbReference>
<name>A0A927BZG1_9BACL</name>
<accession>A0A927BZG1</accession>
<dbReference type="GO" id="GO:0008757">
    <property type="term" value="F:S-adenosylmethionine-dependent methyltransferase activity"/>
    <property type="evidence" value="ECO:0007669"/>
    <property type="project" value="UniProtKB-ARBA"/>
</dbReference>
<gene>
    <name evidence="2" type="ORF">IDH44_24375</name>
</gene>
<dbReference type="PANTHER" id="PTHR47739">
    <property type="entry name" value="TRNA1(VAL) (ADENINE(37)-N6)-METHYLTRANSFERASE"/>
    <property type="match status" value="1"/>
</dbReference>
<evidence type="ECO:0000259" key="1">
    <source>
        <dbReference type="Pfam" id="PF05175"/>
    </source>
</evidence>
<organism evidence="2 3">
    <name type="scientific">Paenibacillus sabuli</name>
    <dbReference type="NCBI Taxonomy" id="2772509"/>
    <lineage>
        <taxon>Bacteria</taxon>
        <taxon>Bacillati</taxon>
        <taxon>Bacillota</taxon>
        <taxon>Bacilli</taxon>
        <taxon>Bacillales</taxon>
        <taxon>Paenibacillaceae</taxon>
        <taxon>Paenibacillus</taxon>
    </lineage>
</organism>
<dbReference type="Gene3D" id="3.40.50.150">
    <property type="entry name" value="Vaccinia Virus protein VP39"/>
    <property type="match status" value="1"/>
</dbReference>
<sequence length="260" mass="29309">MQPVQEALLPSERLDDLLTHDLRIIQSREVFSFSMDAVLLARFATVPRSGRVLDLCSGNGVVALLLSTRTGASIDAVELQPRLADMGRRSIALNGLEERLTMIEGDLRTYHRTSGYGVYDAVVVNPPYMPPETGDRNSNAYVAIARHEIHCKLEEVAAACSRVVRTGGRVAMVHRPSRLADLIDAMRSVRLEPKRIRFVHPHLEAEANMVLVEAIRDGKPDVRLLPPLIVYDDQRRYRDEIMKIYYGDAQPIKIEEEDVR</sequence>
<keyword evidence="3" id="KW-1185">Reference proteome</keyword>
<dbReference type="SUPFAM" id="SSF53335">
    <property type="entry name" value="S-adenosyl-L-methionine-dependent methyltransferases"/>
    <property type="match status" value="1"/>
</dbReference>
<dbReference type="AlphaFoldDB" id="A0A927BZG1"/>
<dbReference type="Proteomes" id="UP000621560">
    <property type="component" value="Unassembled WGS sequence"/>
</dbReference>
<reference evidence="2" key="1">
    <citation type="submission" date="2020-09" db="EMBL/GenBank/DDBJ databases">
        <title>A novel bacterium of genus Paenibacillus, isolated from South China Sea.</title>
        <authorList>
            <person name="Huang H."/>
            <person name="Mo K."/>
            <person name="Hu Y."/>
        </authorList>
    </citation>
    <scope>NUCLEOTIDE SEQUENCE</scope>
    <source>
        <strain evidence="2">IB182496</strain>
    </source>
</reference>
<dbReference type="InterPro" id="IPR007848">
    <property type="entry name" value="Small_mtfrase_dom"/>
</dbReference>
<dbReference type="PANTHER" id="PTHR47739:SF1">
    <property type="entry name" value="TRNA1(VAL) (ADENINE(37)-N6)-METHYLTRANSFERASE"/>
    <property type="match status" value="1"/>
</dbReference>